<organism evidence="1 2">
    <name type="scientific">Streptomyces laurentii</name>
    <dbReference type="NCBI Taxonomy" id="39478"/>
    <lineage>
        <taxon>Bacteria</taxon>
        <taxon>Bacillati</taxon>
        <taxon>Actinomycetota</taxon>
        <taxon>Actinomycetes</taxon>
        <taxon>Kitasatosporales</taxon>
        <taxon>Streptomycetaceae</taxon>
        <taxon>Streptomyces</taxon>
    </lineage>
</organism>
<keyword evidence="2" id="KW-1185">Reference proteome</keyword>
<accession>A0A160NU14</accession>
<evidence type="ECO:0000313" key="1">
    <source>
        <dbReference type="EMBL" id="BAU80990.1"/>
    </source>
</evidence>
<protein>
    <submittedName>
        <fullName evidence="1">Major facilitator superfamily MFS_1</fullName>
    </submittedName>
</protein>
<reference evidence="1 2" key="1">
    <citation type="journal article" date="2016" name="Genome Announc.">
        <title>Complete Genome Sequence of Thiostrepton-Producing Streptomyces laurentii ATCC 31255.</title>
        <authorList>
            <person name="Doi K."/>
            <person name="Fujino Y."/>
            <person name="Nagayoshi Y."/>
            <person name="Ohshima T."/>
            <person name="Ogata S."/>
        </authorList>
    </citation>
    <scope>NUCLEOTIDE SEQUENCE [LARGE SCALE GENOMIC DNA]</scope>
    <source>
        <strain evidence="1 2">ATCC 31255</strain>
    </source>
</reference>
<dbReference type="AlphaFoldDB" id="A0A160NU14"/>
<evidence type="ECO:0000313" key="2">
    <source>
        <dbReference type="Proteomes" id="UP000217676"/>
    </source>
</evidence>
<dbReference type="EMBL" id="AP017424">
    <property type="protein sequence ID" value="BAU80990.1"/>
    <property type="molecule type" value="Genomic_DNA"/>
</dbReference>
<dbReference type="Proteomes" id="UP000217676">
    <property type="component" value="Chromosome"/>
</dbReference>
<gene>
    <name evidence="1" type="ORF">SLA_0035</name>
</gene>
<sequence>MVEQAGALLHGAFARVVDAHVRLLPVGTRAVRVPSVVLVRGAGAGCVARGVWRGVWRVVLVLVRGGACDAG</sequence>
<proteinExistence type="predicted"/>
<name>A0A160NU14_STRLU</name>
<dbReference type="KEGG" id="slau:SLA_0035"/>